<dbReference type="SUPFAM" id="SSF54631">
    <property type="entry name" value="CBS-domain pair"/>
    <property type="match status" value="1"/>
</dbReference>
<dbReference type="PANTHER" id="PTHR48108:SF2">
    <property type="entry name" value="ACETOIN UTILIZATION PROTEIN ACUB"/>
    <property type="match status" value="1"/>
</dbReference>
<dbReference type="InterPro" id="IPR051462">
    <property type="entry name" value="CBS_domain-containing"/>
</dbReference>
<dbReference type="InterPro" id="IPR045865">
    <property type="entry name" value="ACT-like_dom_sf"/>
</dbReference>
<dbReference type="InterPro" id="IPR046342">
    <property type="entry name" value="CBS_dom_sf"/>
</dbReference>
<dbReference type="Proteomes" id="UP001595817">
    <property type="component" value="Unassembled WGS sequence"/>
</dbReference>
<evidence type="ECO:0000259" key="4">
    <source>
        <dbReference type="PROSITE" id="PS51671"/>
    </source>
</evidence>
<evidence type="ECO:0000256" key="2">
    <source>
        <dbReference type="PROSITE-ProRule" id="PRU00703"/>
    </source>
</evidence>
<sequence>MIIDNIMHKDLHTLSPDHTIQDAMKMMKDYRIRHIPIVGESRDLKGILSDRDIKEITPQTNEGNHFMNIPLKEIMTPNPITGHPLDFVEDAAIIFYEQKIGALPIVRNGKLCGMITETDVLYKYIELTGANRPSSQLELRVPDVPGSLYEVSKILFKHKVNVLSVLVYPDYELNNKILAIRINTMNPLPVIDTLKAEGIDVLWPADPRAK</sequence>
<dbReference type="Pfam" id="PF00571">
    <property type="entry name" value="CBS"/>
    <property type="match status" value="2"/>
</dbReference>
<dbReference type="PANTHER" id="PTHR48108">
    <property type="entry name" value="CBS DOMAIN-CONTAINING PROTEIN CBSX2, CHLOROPLASTIC"/>
    <property type="match status" value="1"/>
</dbReference>
<dbReference type="Gene3D" id="3.10.580.10">
    <property type="entry name" value="CBS-domain"/>
    <property type="match status" value="1"/>
</dbReference>
<dbReference type="Pfam" id="PF01842">
    <property type="entry name" value="ACT"/>
    <property type="match status" value="1"/>
</dbReference>
<keyword evidence="6" id="KW-1185">Reference proteome</keyword>
<keyword evidence="2" id="KW-0129">CBS domain</keyword>
<reference evidence="6" key="1">
    <citation type="journal article" date="2019" name="Int. J. Syst. Evol. Microbiol.">
        <title>The Global Catalogue of Microorganisms (GCM) 10K type strain sequencing project: providing services to taxonomists for standard genome sequencing and annotation.</title>
        <authorList>
            <consortium name="The Broad Institute Genomics Platform"/>
            <consortium name="The Broad Institute Genome Sequencing Center for Infectious Disease"/>
            <person name="Wu L."/>
            <person name="Ma J."/>
        </authorList>
    </citation>
    <scope>NUCLEOTIDE SEQUENCE [LARGE SCALE GENOMIC DNA]</scope>
    <source>
        <strain evidence="6">CCUG 59778</strain>
    </source>
</reference>
<organism evidence="5 6">
    <name type="scientific">Chungangia koreensis</name>
    <dbReference type="NCBI Taxonomy" id="752657"/>
    <lineage>
        <taxon>Bacteria</taxon>
        <taxon>Bacillati</taxon>
        <taxon>Bacillota</taxon>
        <taxon>Bacilli</taxon>
        <taxon>Lactobacillales</taxon>
        <taxon>Chungangia</taxon>
    </lineage>
</organism>
<comment type="caution">
    <text evidence="5">The sequence shown here is derived from an EMBL/GenBank/DDBJ whole genome shotgun (WGS) entry which is preliminary data.</text>
</comment>
<evidence type="ECO:0000313" key="6">
    <source>
        <dbReference type="Proteomes" id="UP001595817"/>
    </source>
</evidence>
<evidence type="ECO:0000313" key="5">
    <source>
        <dbReference type="EMBL" id="MFC4409762.1"/>
    </source>
</evidence>
<protein>
    <submittedName>
        <fullName evidence="5">Acetoin utilization AcuB family protein</fullName>
    </submittedName>
</protein>
<dbReference type="InterPro" id="IPR002912">
    <property type="entry name" value="ACT_dom"/>
</dbReference>
<dbReference type="SUPFAM" id="SSF55021">
    <property type="entry name" value="ACT-like"/>
    <property type="match status" value="1"/>
</dbReference>
<accession>A0ABV8X667</accession>
<dbReference type="SMART" id="SM00116">
    <property type="entry name" value="CBS"/>
    <property type="match status" value="2"/>
</dbReference>
<name>A0ABV8X667_9LACT</name>
<dbReference type="InterPro" id="IPR000644">
    <property type="entry name" value="CBS_dom"/>
</dbReference>
<evidence type="ECO:0000256" key="1">
    <source>
        <dbReference type="ARBA" id="ARBA00022737"/>
    </source>
</evidence>
<dbReference type="CDD" id="cd04584">
    <property type="entry name" value="CBS_pair_AcuB_like"/>
    <property type="match status" value="1"/>
</dbReference>
<dbReference type="CDD" id="cd04883">
    <property type="entry name" value="ACT_AcuB"/>
    <property type="match status" value="1"/>
</dbReference>
<dbReference type="PROSITE" id="PS51671">
    <property type="entry name" value="ACT"/>
    <property type="match status" value="1"/>
</dbReference>
<proteinExistence type="predicted"/>
<keyword evidence="1" id="KW-0677">Repeat</keyword>
<feature type="domain" description="CBS" evidence="3">
    <location>
        <begin position="75"/>
        <end position="134"/>
    </location>
</feature>
<dbReference type="EMBL" id="JBHSEC010000005">
    <property type="protein sequence ID" value="MFC4409762.1"/>
    <property type="molecule type" value="Genomic_DNA"/>
</dbReference>
<gene>
    <name evidence="5" type="ORF">ACFOZY_04845</name>
</gene>
<feature type="domain" description="CBS" evidence="3">
    <location>
        <begin position="7"/>
        <end position="63"/>
    </location>
</feature>
<evidence type="ECO:0000259" key="3">
    <source>
        <dbReference type="PROSITE" id="PS51371"/>
    </source>
</evidence>
<feature type="domain" description="ACT" evidence="4">
    <location>
        <begin position="136"/>
        <end position="210"/>
    </location>
</feature>
<dbReference type="PROSITE" id="PS51371">
    <property type="entry name" value="CBS"/>
    <property type="match status" value="2"/>
</dbReference>
<dbReference type="RefSeq" id="WP_378152867.1">
    <property type="nucleotide sequence ID" value="NZ_JBHSEC010000005.1"/>
</dbReference>